<dbReference type="InterPro" id="IPR013022">
    <property type="entry name" value="Xyl_isomerase-like_TIM-brl"/>
</dbReference>
<keyword evidence="1 3" id="KW-0413">Isomerase</keyword>
<gene>
    <name evidence="3" type="ORF">WJU16_23345</name>
</gene>
<dbReference type="EMBL" id="CP149822">
    <property type="protein sequence ID" value="WZN40903.1"/>
    <property type="molecule type" value="Genomic_DNA"/>
</dbReference>
<dbReference type="SUPFAM" id="SSF51658">
    <property type="entry name" value="Xylose isomerase-like"/>
    <property type="match status" value="1"/>
</dbReference>
<dbReference type="InterPro" id="IPR050417">
    <property type="entry name" value="Sugar_Epim/Isomerase"/>
</dbReference>
<accession>A0ABZ2YMC3</accession>
<dbReference type="Pfam" id="PF01261">
    <property type="entry name" value="AP_endonuc_2"/>
    <property type="match status" value="1"/>
</dbReference>
<name>A0ABZ2YMC3_9BACT</name>
<protein>
    <submittedName>
        <fullName evidence="3">Sugar phosphate isomerase/epimerase family protein</fullName>
    </submittedName>
</protein>
<evidence type="ECO:0000259" key="2">
    <source>
        <dbReference type="Pfam" id="PF01261"/>
    </source>
</evidence>
<dbReference type="Gene3D" id="3.20.20.150">
    <property type="entry name" value="Divalent-metal-dependent TIM barrel enzymes"/>
    <property type="match status" value="1"/>
</dbReference>
<dbReference type="InterPro" id="IPR036237">
    <property type="entry name" value="Xyl_isomerase-like_sf"/>
</dbReference>
<keyword evidence="4" id="KW-1185">Reference proteome</keyword>
<dbReference type="Proteomes" id="UP001485459">
    <property type="component" value="Chromosome"/>
</dbReference>
<dbReference type="PANTHER" id="PTHR43489:SF7">
    <property type="entry name" value="3-DEHYDRO-D-GULOSIDE 4-EPIMERASE-RELATED"/>
    <property type="match status" value="1"/>
</dbReference>
<evidence type="ECO:0000313" key="3">
    <source>
        <dbReference type="EMBL" id="WZN40903.1"/>
    </source>
</evidence>
<dbReference type="PANTHER" id="PTHR43489">
    <property type="entry name" value="ISOMERASE"/>
    <property type="match status" value="1"/>
</dbReference>
<evidence type="ECO:0000313" key="4">
    <source>
        <dbReference type="Proteomes" id="UP001485459"/>
    </source>
</evidence>
<organism evidence="3 4">
    <name type="scientific">Chitinophaga pollutisoli</name>
    <dbReference type="NCBI Taxonomy" id="3133966"/>
    <lineage>
        <taxon>Bacteria</taxon>
        <taxon>Pseudomonadati</taxon>
        <taxon>Bacteroidota</taxon>
        <taxon>Chitinophagia</taxon>
        <taxon>Chitinophagales</taxon>
        <taxon>Chitinophagaceae</taxon>
        <taxon>Chitinophaga</taxon>
    </lineage>
</organism>
<reference evidence="4" key="1">
    <citation type="submission" date="2024-03" db="EMBL/GenBank/DDBJ databases">
        <title>Chitinophaga horti sp. nov., isolated from garden soil.</title>
        <authorList>
            <person name="Lee D.S."/>
            <person name="Han D.M."/>
            <person name="Baek J.H."/>
            <person name="Choi D.G."/>
            <person name="Jeon J.H."/>
            <person name="Jeon C.O."/>
        </authorList>
    </citation>
    <scope>NUCLEOTIDE SEQUENCE [LARGE SCALE GENOMIC DNA]</scope>
    <source>
        <strain evidence="4">GPA1</strain>
    </source>
</reference>
<proteinExistence type="predicted"/>
<dbReference type="GO" id="GO:0016853">
    <property type="term" value="F:isomerase activity"/>
    <property type="evidence" value="ECO:0007669"/>
    <property type="project" value="UniProtKB-KW"/>
</dbReference>
<dbReference type="RefSeq" id="WP_341835767.1">
    <property type="nucleotide sequence ID" value="NZ_CP149822.1"/>
</dbReference>
<sequence>MMTTKPVIQTGISTFVYASPFKTADFHLLPKIKAAGYDIVEVAVEQADLIDWDLLVSMTRDLGLRITLSGAFGPRRDISSDNAAFRKEGLDYILTCIRLAEKTGSPLFGGPLYSAVGKTRIVPVEQKRQERAWCLENLRIAGKAAADHGILLGVEALNRFETDMINTTDQALALIAEVDHPALRLSFDTFHANIEEKDIPAAIRKAGALLLHVQANESDRGTPGTGHLPWTAIRQALDEIGYQGSVVLETFGEPSEELARAACIWRPLAGSADEMATEGAAFYKRIFT</sequence>
<feature type="domain" description="Xylose isomerase-like TIM barrel" evidence="2">
    <location>
        <begin position="31"/>
        <end position="263"/>
    </location>
</feature>
<evidence type="ECO:0000256" key="1">
    <source>
        <dbReference type="ARBA" id="ARBA00023235"/>
    </source>
</evidence>